<keyword evidence="1" id="KW-0812">Transmembrane</keyword>
<evidence type="ECO:0000313" key="3">
    <source>
        <dbReference type="EMBL" id="KIL37379.1"/>
    </source>
</evidence>
<evidence type="ECO:0000256" key="1">
    <source>
        <dbReference type="SAM" id="Phobius"/>
    </source>
</evidence>
<dbReference type="SUPFAM" id="SSF52821">
    <property type="entry name" value="Rhodanese/Cell cycle control phosphatase"/>
    <property type="match status" value="1"/>
</dbReference>
<dbReference type="InterPro" id="IPR036873">
    <property type="entry name" value="Rhodanese-like_dom_sf"/>
</dbReference>
<dbReference type="RefSeq" id="WP_041058709.1">
    <property type="nucleotide sequence ID" value="NZ_JXAL01000001.1"/>
</dbReference>
<dbReference type="Gene3D" id="3.40.250.10">
    <property type="entry name" value="Rhodanese-like domain"/>
    <property type="match status" value="1"/>
</dbReference>
<dbReference type="CDD" id="cd00158">
    <property type="entry name" value="RHOD"/>
    <property type="match status" value="1"/>
</dbReference>
<keyword evidence="4" id="KW-1185">Reference proteome</keyword>
<feature type="domain" description="Rhodanese" evidence="2">
    <location>
        <begin position="43"/>
        <end position="127"/>
    </location>
</feature>
<reference evidence="3 4" key="1">
    <citation type="submission" date="2014-12" db="EMBL/GenBank/DDBJ databases">
        <title>Draft genome sequence of Cohnella kolymensis strain B-2846.</title>
        <authorList>
            <person name="Karlyshev A.V."/>
            <person name="Kudryashova E.B."/>
        </authorList>
    </citation>
    <scope>NUCLEOTIDE SEQUENCE [LARGE SCALE GENOMIC DNA]</scope>
    <source>
        <strain evidence="3 4">VKM B-2846</strain>
    </source>
</reference>
<dbReference type="Proteomes" id="UP000054526">
    <property type="component" value="Unassembled WGS sequence"/>
</dbReference>
<keyword evidence="1" id="KW-0472">Membrane</keyword>
<keyword evidence="1" id="KW-1133">Transmembrane helix</keyword>
<dbReference type="InterPro" id="IPR001763">
    <property type="entry name" value="Rhodanese-like_dom"/>
</dbReference>
<accession>A0ABR5A8I8</accession>
<dbReference type="Pfam" id="PF00581">
    <property type="entry name" value="Rhodanese"/>
    <property type="match status" value="1"/>
</dbReference>
<sequence length="128" mass="14478">MSINTLINIAFVVIITWFLYSRFRPIKGLKNLKPYEFQSEFQTGKNVFLVDVREPSEFQGGYIPGARNIPLSQLNGRISEIPKDKRLMLYCRSGMKSKTAARLLLKSGFKNLAHLQGGIGAWQGNISK</sequence>
<dbReference type="SMART" id="SM00450">
    <property type="entry name" value="RHOD"/>
    <property type="match status" value="1"/>
</dbReference>
<proteinExistence type="predicted"/>
<comment type="caution">
    <text evidence="3">The sequence shown here is derived from an EMBL/GenBank/DDBJ whole genome shotgun (WGS) entry which is preliminary data.</text>
</comment>
<organism evidence="3 4">
    <name type="scientific">Cohnella kolymensis</name>
    <dbReference type="NCBI Taxonomy" id="1590652"/>
    <lineage>
        <taxon>Bacteria</taxon>
        <taxon>Bacillati</taxon>
        <taxon>Bacillota</taxon>
        <taxon>Bacilli</taxon>
        <taxon>Bacillales</taxon>
        <taxon>Paenibacillaceae</taxon>
        <taxon>Cohnella</taxon>
    </lineage>
</organism>
<gene>
    <name evidence="3" type="ORF">SD71_01520</name>
</gene>
<dbReference type="PROSITE" id="PS50206">
    <property type="entry name" value="RHODANESE_3"/>
    <property type="match status" value="1"/>
</dbReference>
<evidence type="ECO:0000259" key="2">
    <source>
        <dbReference type="PROSITE" id="PS50206"/>
    </source>
</evidence>
<dbReference type="PANTHER" id="PTHR43031:SF1">
    <property type="entry name" value="PYRIDINE NUCLEOTIDE-DISULPHIDE OXIDOREDUCTASE"/>
    <property type="match status" value="1"/>
</dbReference>
<protein>
    <submittedName>
        <fullName evidence="3">Sulfurtransferase</fullName>
    </submittedName>
</protein>
<evidence type="ECO:0000313" key="4">
    <source>
        <dbReference type="Proteomes" id="UP000054526"/>
    </source>
</evidence>
<dbReference type="PANTHER" id="PTHR43031">
    <property type="entry name" value="FAD-DEPENDENT OXIDOREDUCTASE"/>
    <property type="match status" value="1"/>
</dbReference>
<feature type="transmembrane region" description="Helical" evidence="1">
    <location>
        <begin position="6"/>
        <end position="23"/>
    </location>
</feature>
<dbReference type="EMBL" id="JXAL01000001">
    <property type="protein sequence ID" value="KIL37379.1"/>
    <property type="molecule type" value="Genomic_DNA"/>
</dbReference>
<dbReference type="InterPro" id="IPR050229">
    <property type="entry name" value="GlpE_sulfurtransferase"/>
</dbReference>
<name>A0ABR5A8I8_9BACL</name>